<dbReference type="EMBL" id="LOBU02000006">
    <property type="protein sequence ID" value="OKA10035.1"/>
    <property type="molecule type" value="Genomic_DNA"/>
</dbReference>
<evidence type="ECO:0000313" key="2">
    <source>
        <dbReference type="EMBL" id="OKA10035.1"/>
    </source>
</evidence>
<organism evidence="1 3">
    <name type="scientific">Amycolatopsis regifaucium</name>
    <dbReference type="NCBI Taxonomy" id="546365"/>
    <lineage>
        <taxon>Bacteria</taxon>
        <taxon>Bacillati</taxon>
        <taxon>Actinomycetota</taxon>
        <taxon>Actinomycetes</taxon>
        <taxon>Pseudonocardiales</taxon>
        <taxon>Pseudonocardiaceae</taxon>
        <taxon>Amycolatopsis</taxon>
    </lineage>
</organism>
<name>A0A154M719_9PSEU</name>
<proteinExistence type="predicted"/>
<dbReference type="AlphaFoldDB" id="A0A154M719"/>
<protein>
    <submittedName>
        <fullName evidence="1">Uncharacterized protein</fullName>
    </submittedName>
</protein>
<reference evidence="2 4" key="2">
    <citation type="submission" date="2016-11" db="EMBL/GenBank/DDBJ databases">
        <title>Genome sequencing of Amycolatopsis regifaucium.</title>
        <authorList>
            <person name="Mayilraj S."/>
            <person name="Kaur N."/>
        </authorList>
    </citation>
    <scope>NUCLEOTIDE SEQUENCE [LARGE SCALE GENOMIC DNA]</scope>
    <source>
        <strain evidence="2 4">GY080</strain>
    </source>
</reference>
<comment type="caution">
    <text evidence="1">The sequence shown here is derived from an EMBL/GenBank/DDBJ whole genome shotgun (WGS) entry which is preliminary data.</text>
</comment>
<sequence>MVKAELLPARAAYLIYDGSKAGFRRAVQEASTRWGGMAEPIIPVRPDGEVEKWWRKVIETAGVEGLVNVDVPANLVQKLSESCGLPVAEIDDIDRSGPTRFTVHPIALSSYRDHSSQQTPVVACVDGSLWQVVLAGDFTADHAEEHKDVLSFRRPTTADQVARAALAGQTFLDRTVDQFRENYAEDSWPSPAILWVAGDEDFQDCLLFWNLRALRPSFGQCPMVIIPADEVESWTGFSREWASQLARPDEFAPDVVVISRSVPEVALHQLATKVFGLKLTDEEVRTGFRVPADLRVPPFTYRVNLDVRHFFIFSRRYGEVRQTETFLTDGRAQLRFPSPVEFSGGGKLLLRLSSTLLDALPARDVLAARIANAAVWRGRSVQIATHNTNVYQVDLSIPSQSEATAALVGDRVSTWSMSEKGRLAAALMEDAGPAVLLQPSVYEAIRHLTTPRATAYRREMERMRASGLSGEEIDEFGARWGGRGERRYDSASAFIARVGHQMSDPVGALEKLCSIGWAERGFEVDCDRCGIRSFVPLAAVETVARCPGCRAASRYTTSVDSVTLYYRLNTLIDRASDQGVVPHLLVIAELTKRDANTNLLGGVLATFGDVTREIDVVGIHDQQFIAGEVKSKAKDFTSTQLDRDFDTSARLGVDAHILASVDGIPAEIERAAIDRASVYGLKVIALSGKDLRPEGTPDSANP</sequence>
<reference evidence="1 3" key="1">
    <citation type="submission" date="2015-12" db="EMBL/GenBank/DDBJ databases">
        <title>Amycolatopsis regifaucium genome sequencing and assembly.</title>
        <authorList>
            <person name="Mayilraj S."/>
        </authorList>
    </citation>
    <scope>NUCLEOTIDE SEQUENCE [LARGE SCALE GENOMIC DNA]</scope>
    <source>
        <strain evidence="1 3">GY080</strain>
    </source>
</reference>
<dbReference type="Proteomes" id="UP000186883">
    <property type="component" value="Unassembled WGS sequence"/>
</dbReference>
<evidence type="ECO:0000313" key="1">
    <source>
        <dbReference type="EMBL" id="KZB79649.1"/>
    </source>
</evidence>
<accession>A0A154M719</accession>
<evidence type="ECO:0000313" key="4">
    <source>
        <dbReference type="Proteomes" id="UP000186883"/>
    </source>
</evidence>
<evidence type="ECO:0000313" key="3">
    <source>
        <dbReference type="Proteomes" id="UP000076321"/>
    </source>
</evidence>
<dbReference type="Proteomes" id="UP000076321">
    <property type="component" value="Unassembled WGS sequence"/>
</dbReference>
<keyword evidence="4" id="KW-1185">Reference proteome</keyword>
<dbReference type="EMBL" id="LQCI01000051">
    <property type="protein sequence ID" value="KZB79649.1"/>
    <property type="molecule type" value="Genomic_DNA"/>
</dbReference>
<gene>
    <name evidence="2" type="ORF">ATP06_0206770</name>
    <name evidence="1" type="ORF">AVL48_14645</name>
</gene>